<proteinExistence type="inferred from homology"/>
<dbReference type="GO" id="GO:0030246">
    <property type="term" value="F:carbohydrate binding"/>
    <property type="evidence" value="ECO:0007669"/>
    <property type="project" value="InterPro"/>
</dbReference>
<keyword evidence="5 11" id="KW-0732">Signal</keyword>
<dbReference type="AlphaFoldDB" id="A0A9W7WML4"/>
<feature type="region of interest" description="Disordered" evidence="10">
    <location>
        <begin position="208"/>
        <end position="245"/>
    </location>
</feature>
<evidence type="ECO:0000256" key="3">
    <source>
        <dbReference type="ARBA" id="ARBA00011276"/>
    </source>
</evidence>
<evidence type="ECO:0000256" key="6">
    <source>
        <dbReference type="ARBA" id="ARBA00022989"/>
    </source>
</evidence>
<sequence length="245" mass="27457">NHCLRVWVVLLGLHVTISHEVTNDVTHEGDKDDVRSEDVKFQVLGRAVVPGVRTHDWISSARVLLDGDKHVGFLRSDGGFSVSDVPSGSYVLDISSPTYRFQPVRVDISSTGKIRARVLNYIKTSEVIQLPYPLQMRYAGPHSYFIQRETWGWSDFFMNPMVYMMVLPLLIIVLLPKVINPSDPEMQREVEQSMNMLNPNTELPDVSELMTKFFSPPKSQKKPGGGTRVPKGGGPGQKGGGPRRR</sequence>
<evidence type="ECO:0000313" key="14">
    <source>
        <dbReference type="Proteomes" id="UP001059041"/>
    </source>
</evidence>
<name>A0A9W7WML4_TRIRA</name>
<reference evidence="13" key="1">
    <citation type="submission" date="2021-02" db="EMBL/GenBank/DDBJ databases">
        <title>Comparative genomics reveals that relaxation of natural selection precedes convergent phenotypic evolution of cavefish.</title>
        <authorList>
            <person name="Peng Z."/>
        </authorList>
    </citation>
    <scope>NUCLEOTIDE SEQUENCE</scope>
    <source>
        <tissue evidence="13">Muscle</tissue>
    </source>
</reference>
<evidence type="ECO:0000256" key="1">
    <source>
        <dbReference type="ARBA" id="ARBA00004167"/>
    </source>
</evidence>
<evidence type="ECO:0000259" key="12">
    <source>
        <dbReference type="Pfam" id="PF09430"/>
    </source>
</evidence>
<dbReference type="InterPro" id="IPR013784">
    <property type="entry name" value="Carb-bd-like_fold"/>
</dbReference>
<feature type="signal peptide" evidence="11">
    <location>
        <begin position="1"/>
        <end position="18"/>
    </location>
</feature>
<evidence type="ECO:0000256" key="7">
    <source>
        <dbReference type="ARBA" id="ARBA00023136"/>
    </source>
</evidence>
<comment type="subunit">
    <text evidence="3">Component of the ER membrane protein complex (EMC).</text>
</comment>
<dbReference type="SUPFAM" id="SSF49452">
    <property type="entry name" value="Starch-binding domain-like"/>
    <property type="match status" value="1"/>
</dbReference>
<evidence type="ECO:0000256" key="11">
    <source>
        <dbReference type="SAM" id="SignalP"/>
    </source>
</evidence>
<keyword evidence="14" id="KW-1185">Reference proteome</keyword>
<evidence type="ECO:0000256" key="4">
    <source>
        <dbReference type="ARBA" id="ARBA00022692"/>
    </source>
</evidence>
<dbReference type="EMBL" id="JAFHDT010000010">
    <property type="protein sequence ID" value="KAI7804967.1"/>
    <property type="molecule type" value="Genomic_DNA"/>
</dbReference>
<protein>
    <recommendedName>
        <fullName evidence="8">Endoplasmic reticulum membrane protein complex subunit 7</fullName>
    </recommendedName>
    <alternativeName>
        <fullName evidence="9">ER membrane protein complex subunit 7</fullName>
    </alternativeName>
</protein>
<dbReference type="Pfam" id="PF09430">
    <property type="entry name" value="EMC7_beta-sandw"/>
    <property type="match status" value="1"/>
</dbReference>
<dbReference type="Proteomes" id="UP001059041">
    <property type="component" value="Linkage Group LG10"/>
</dbReference>
<evidence type="ECO:0000313" key="13">
    <source>
        <dbReference type="EMBL" id="KAI7804967.1"/>
    </source>
</evidence>
<comment type="similarity">
    <text evidence="2">Belongs to the EMC7 family.</text>
</comment>
<evidence type="ECO:0000256" key="8">
    <source>
        <dbReference type="ARBA" id="ARBA00044526"/>
    </source>
</evidence>
<dbReference type="InterPro" id="IPR039163">
    <property type="entry name" value="EMC7"/>
</dbReference>
<keyword evidence="4" id="KW-0812">Transmembrane</keyword>
<keyword evidence="6" id="KW-1133">Transmembrane helix</keyword>
<feature type="domain" description="ER membrane protein complex subunit 7 beta-sandwich" evidence="12">
    <location>
        <begin position="55"/>
        <end position="164"/>
    </location>
</feature>
<dbReference type="PANTHER" id="PTHR13605:SF4">
    <property type="entry name" value="ER MEMBRANE PROTEIN COMPLEX SUBUNIT 7"/>
    <property type="match status" value="1"/>
</dbReference>
<evidence type="ECO:0000256" key="5">
    <source>
        <dbReference type="ARBA" id="ARBA00022729"/>
    </source>
</evidence>
<dbReference type="InterPro" id="IPR019008">
    <property type="entry name" value="Beta_sandwich_EMC7"/>
</dbReference>
<evidence type="ECO:0000256" key="9">
    <source>
        <dbReference type="ARBA" id="ARBA00044558"/>
    </source>
</evidence>
<keyword evidence="7" id="KW-0472">Membrane</keyword>
<dbReference type="GO" id="GO:0072546">
    <property type="term" value="C:EMC complex"/>
    <property type="evidence" value="ECO:0007669"/>
    <property type="project" value="TreeGrafter"/>
</dbReference>
<feature type="chain" id="PRO_5040935374" description="Endoplasmic reticulum membrane protein complex subunit 7" evidence="11">
    <location>
        <begin position="19"/>
        <end position="245"/>
    </location>
</feature>
<evidence type="ECO:0000256" key="2">
    <source>
        <dbReference type="ARBA" id="ARBA00008880"/>
    </source>
</evidence>
<feature type="compositionally biased region" description="Gly residues" evidence="10">
    <location>
        <begin position="223"/>
        <end position="245"/>
    </location>
</feature>
<comment type="caution">
    <text evidence="13">The sequence shown here is derived from an EMBL/GenBank/DDBJ whole genome shotgun (WGS) entry which is preliminary data.</text>
</comment>
<feature type="non-terminal residue" evidence="13">
    <location>
        <position position="245"/>
    </location>
</feature>
<evidence type="ECO:0000256" key="10">
    <source>
        <dbReference type="SAM" id="MobiDB-lite"/>
    </source>
</evidence>
<accession>A0A9W7WML4</accession>
<organism evidence="13 14">
    <name type="scientific">Triplophysa rosa</name>
    <name type="common">Cave loach</name>
    <dbReference type="NCBI Taxonomy" id="992332"/>
    <lineage>
        <taxon>Eukaryota</taxon>
        <taxon>Metazoa</taxon>
        <taxon>Chordata</taxon>
        <taxon>Craniata</taxon>
        <taxon>Vertebrata</taxon>
        <taxon>Euteleostomi</taxon>
        <taxon>Actinopterygii</taxon>
        <taxon>Neopterygii</taxon>
        <taxon>Teleostei</taxon>
        <taxon>Ostariophysi</taxon>
        <taxon>Cypriniformes</taxon>
        <taxon>Nemacheilidae</taxon>
        <taxon>Triplophysa</taxon>
    </lineage>
</organism>
<gene>
    <name evidence="13" type="ORF">IRJ41_024343</name>
</gene>
<comment type="subcellular location">
    <subcellularLocation>
        <location evidence="1">Membrane</location>
        <topology evidence="1">Single-pass membrane protein</topology>
    </subcellularLocation>
</comment>
<dbReference type="PANTHER" id="PTHR13605">
    <property type="entry name" value="ER MEMBRANE PROTEIN COMPLEX SUBUNIT 7"/>
    <property type="match status" value="1"/>
</dbReference>